<sequence>MTSHSPYLFIYGTLLDSGNRFGAFLQANSKLIGAGSFSGRLYDIGHYPGAFFDETCGLKVHGQIVELPDPDKVLSYLDPYEGIGPENEEPYEYTREVISIETENGLLNCWVYLYNHPVNGYRQILSGKYV</sequence>
<dbReference type="Proteomes" id="UP000244168">
    <property type="component" value="Unassembled WGS sequence"/>
</dbReference>
<accession>A0A2T5JA90</accession>
<evidence type="ECO:0000313" key="2">
    <source>
        <dbReference type="EMBL" id="PTQ96990.1"/>
    </source>
</evidence>
<keyword evidence="2" id="KW-0808">Transferase</keyword>
<keyword evidence="3" id="KW-1185">Reference proteome</keyword>
<dbReference type="CDD" id="cd06661">
    <property type="entry name" value="GGCT_like"/>
    <property type="match status" value="1"/>
</dbReference>
<reference evidence="2 3" key="1">
    <citation type="submission" date="2018-04" db="EMBL/GenBank/DDBJ databases">
        <title>Genomic Encyclopedia of Archaeal and Bacterial Type Strains, Phase II (KMG-II): from individual species to whole genera.</title>
        <authorList>
            <person name="Goeker M."/>
        </authorList>
    </citation>
    <scope>NUCLEOTIDE SEQUENCE [LARGE SCALE GENOMIC DNA]</scope>
    <source>
        <strain evidence="2 3">DSM 26809</strain>
    </source>
</reference>
<feature type="domain" description="Gamma-glutamylcyclotransferase AIG2-like" evidence="1">
    <location>
        <begin position="8"/>
        <end position="129"/>
    </location>
</feature>
<gene>
    <name evidence="2" type="ORF">C8P68_104484</name>
</gene>
<dbReference type="InterPro" id="IPR009288">
    <property type="entry name" value="AIG2-like_dom"/>
</dbReference>
<dbReference type="RefSeq" id="WP_107828926.1">
    <property type="nucleotide sequence ID" value="NZ_CP160205.1"/>
</dbReference>
<evidence type="ECO:0000259" key="1">
    <source>
        <dbReference type="Pfam" id="PF06094"/>
    </source>
</evidence>
<dbReference type="Gene3D" id="3.10.490.10">
    <property type="entry name" value="Gamma-glutamyl cyclotransferase-like"/>
    <property type="match status" value="1"/>
</dbReference>
<dbReference type="Pfam" id="PF06094">
    <property type="entry name" value="GGACT"/>
    <property type="match status" value="1"/>
</dbReference>
<dbReference type="InterPro" id="IPR036568">
    <property type="entry name" value="GGCT-like_sf"/>
</dbReference>
<dbReference type="InterPro" id="IPR013024">
    <property type="entry name" value="GGCT-like"/>
</dbReference>
<dbReference type="SUPFAM" id="SSF110857">
    <property type="entry name" value="Gamma-glutamyl cyclotransferase-like"/>
    <property type="match status" value="1"/>
</dbReference>
<comment type="caution">
    <text evidence="2">The sequence shown here is derived from an EMBL/GenBank/DDBJ whole genome shotgun (WGS) entry which is preliminary data.</text>
</comment>
<protein>
    <submittedName>
        <fullName evidence="2">Gamma-glutamylcyclotransferase (GGCT)/AIG2-like uncharacterized protein YtfP</fullName>
    </submittedName>
</protein>
<dbReference type="AlphaFoldDB" id="A0A2T5JA90"/>
<dbReference type="OrthoDB" id="482277at2"/>
<dbReference type="GO" id="GO:0016740">
    <property type="term" value="F:transferase activity"/>
    <property type="evidence" value="ECO:0007669"/>
    <property type="project" value="UniProtKB-KW"/>
</dbReference>
<name>A0A2T5JA90_9SPHI</name>
<dbReference type="EMBL" id="QAOQ01000004">
    <property type="protein sequence ID" value="PTQ96990.1"/>
    <property type="molecule type" value="Genomic_DNA"/>
</dbReference>
<proteinExistence type="predicted"/>
<organism evidence="2 3">
    <name type="scientific">Mucilaginibacter yixingensis</name>
    <dbReference type="NCBI Taxonomy" id="1295612"/>
    <lineage>
        <taxon>Bacteria</taxon>
        <taxon>Pseudomonadati</taxon>
        <taxon>Bacteroidota</taxon>
        <taxon>Sphingobacteriia</taxon>
        <taxon>Sphingobacteriales</taxon>
        <taxon>Sphingobacteriaceae</taxon>
        <taxon>Mucilaginibacter</taxon>
    </lineage>
</organism>
<evidence type="ECO:0000313" key="3">
    <source>
        <dbReference type="Proteomes" id="UP000244168"/>
    </source>
</evidence>